<dbReference type="eggNOG" id="ENOG502S5XA">
    <property type="taxonomic scope" value="Eukaryota"/>
</dbReference>
<feature type="region of interest" description="Disordered" evidence="1">
    <location>
        <begin position="439"/>
        <end position="489"/>
    </location>
</feature>
<dbReference type="Proteomes" id="UP000014074">
    <property type="component" value="Unassembled WGS sequence"/>
</dbReference>
<feature type="compositionally biased region" description="Basic and acidic residues" evidence="1">
    <location>
        <begin position="458"/>
        <end position="471"/>
    </location>
</feature>
<dbReference type="Pfam" id="PF08595">
    <property type="entry name" value="RXT2_N"/>
    <property type="match status" value="1"/>
</dbReference>
<dbReference type="EMBL" id="KB933129">
    <property type="protein sequence ID" value="EON99772.1"/>
    <property type="molecule type" value="Genomic_DNA"/>
</dbReference>
<dbReference type="GeneID" id="19325151"/>
<evidence type="ECO:0000313" key="3">
    <source>
        <dbReference type="EMBL" id="EON99772.1"/>
    </source>
</evidence>
<evidence type="ECO:0000256" key="1">
    <source>
        <dbReference type="SAM" id="MobiDB-lite"/>
    </source>
</evidence>
<feature type="region of interest" description="Disordered" evidence="1">
    <location>
        <begin position="224"/>
        <end position="372"/>
    </location>
</feature>
<keyword evidence="4" id="KW-1185">Reference proteome</keyword>
<dbReference type="HOGENOM" id="CLU_030828_0_0_1"/>
<dbReference type="GO" id="GO:0033698">
    <property type="term" value="C:Rpd3L complex"/>
    <property type="evidence" value="ECO:0007669"/>
    <property type="project" value="TreeGrafter"/>
</dbReference>
<proteinExistence type="predicted"/>
<organism evidence="3 4">
    <name type="scientific">Phaeoacremonium minimum (strain UCR-PA7)</name>
    <name type="common">Esca disease fungus</name>
    <name type="synonym">Togninia minima</name>
    <dbReference type="NCBI Taxonomy" id="1286976"/>
    <lineage>
        <taxon>Eukaryota</taxon>
        <taxon>Fungi</taxon>
        <taxon>Dikarya</taxon>
        <taxon>Ascomycota</taxon>
        <taxon>Pezizomycotina</taxon>
        <taxon>Sordariomycetes</taxon>
        <taxon>Sordariomycetidae</taxon>
        <taxon>Togniniales</taxon>
        <taxon>Togniniaceae</taxon>
        <taxon>Phaeoacremonium</taxon>
    </lineage>
</organism>
<feature type="compositionally biased region" description="Basic and acidic residues" evidence="1">
    <location>
        <begin position="273"/>
        <end position="291"/>
    </location>
</feature>
<feature type="domain" description="Transcriptional regulatory protein RXT2 N-terminal" evidence="2">
    <location>
        <begin position="39"/>
        <end position="180"/>
    </location>
</feature>
<dbReference type="KEGG" id="tmn:UCRPA7_4677"/>
<reference evidence="4" key="1">
    <citation type="journal article" date="2013" name="Genome Announc.">
        <title>Draft genome sequence of the ascomycete Phaeoacremonium aleophilum strain UCR-PA7, a causal agent of the esca disease complex in grapevines.</title>
        <authorList>
            <person name="Blanco-Ulate B."/>
            <person name="Rolshausen P."/>
            <person name="Cantu D."/>
        </authorList>
    </citation>
    <scope>NUCLEOTIDE SEQUENCE [LARGE SCALE GENOMIC DNA]</scope>
    <source>
        <strain evidence="4">UCR-PA7</strain>
    </source>
</reference>
<name>R8BKN7_PHAM7</name>
<evidence type="ECO:0000313" key="4">
    <source>
        <dbReference type="Proteomes" id="UP000014074"/>
    </source>
</evidence>
<dbReference type="InterPro" id="IPR039602">
    <property type="entry name" value="Rxt2"/>
</dbReference>
<dbReference type="InterPro" id="IPR013904">
    <property type="entry name" value="RXT2_N"/>
</dbReference>
<dbReference type="PANTHER" id="PTHR28232">
    <property type="entry name" value="TRANSCRIPTIONAL REGULATORY PROTEIN RXT2"/>
    <property type="match status" value="1"/>
</dbReference>
<accession>R8BKN7</accession>
<dbReference type="RefSeq" id="XP_007915419.1">
    <property type="nucleotide sequence ID" value="XM_007917228.1"/>
</dbReference>
<gene>
    <name evidence="3" type="ORF">UCRPA7_4677</name>
</gene>
<evidence type="ECO:0000259" key="2">
    <source>
        <dbReference type="Pfam" id="PF08595"/>
    </source>
</evidence>
<feature type="compositionally biased region" description="Basic and acidic residues" evidence="1">
    <location>
        <begin position="298"/>
        <end position="332"/>
    </location>
</feature>
<dbReference type="OrthoDB" id="2405722at2759"/>
<dbReference type="GO" id="GO:0005829">
    <property type="term" value="C:cytosol"/>
    <property type="evidence" value="ECO:0007669"/>
    <property type="project" value="TreeGrafter"/>
</dbReference>
<protein>
    <submittedName>
        <fullName evidence="3">Putative rxt2-like protein</fullName>
    </submittedName>
</protein>
<dbReference type="AlphaFoldDB" id="R8BKN7"/>
<dbReference type="PANTHER" id="PTHR28232:SF1">
    <property type="entry name" value="TRANSCRIPTIONAL REGULATORY PROTEIN RXT2"/>
    <property type="match status" value="1"/>
</dbReference>
<sequence length="489" mass="54151">MSTSREQQILIAETIRAMKKAVKRKAYESDSDSSIEYTTNRGHKLKKRARFVREGKLGPPTGPAVYKEVVEHAGYQRAIISRNPPLIDEDGYDIDSADDEEQVQEAIASAAEVDPYSSIHLESLLAPLTAVTDLPHHPTMSRPFTSKSLTDLAVQGRNLMYKENAALWKVRPLLTRLTGDHTWVNCEKMLGPSDFDYFSDDFTARLLHQGTNGSTEDEIERIVTPKANGGSGTINGSNGDKPSTSDVDHDQETEAAQDVSMSDAPVPEIDPVETNKSKDESSSIDGDKTAQDADADKEDVPKPKDEPNGEASNEKRDETVKEAEKDIEKGGGDVEMTDGVTVDEPPKSTSDPNDAHSRAMSATPAASDESFIHPIFLAPASAHPDRDNGLPDQEAEDVRRLLQLYIQKQEEVCRGTKKLYEGLLKADRLRKTVLSWSKAEAHIGPGRDMSDGEDWYDKEEWGLTDDLKKGQDEEEEDTTQTQKKTRNRK</sequence>